<proteinExistence type="predicted"/>
<dbReference type="AlphaFoldDB" id="A0A176S770"/>
<keyword evidence="2" id="KW-1185">Reference proteome</keyword>
<organism evidence="1 2">
    <name type="scientific">Candidatus Thiomargarita nelsonii</name>
    <dbReference type="NCBI Taxonomy" id="1003181"/>
    <lineage>
        <taxon>Bacteria</taxon>
        <taxon>Pseudomonadati</taxon>
        <taxon>Pseudomonadota</taxon>
        <taxon>Gammaproteobacteria</taxon>
        <taxon>Thiotrichales</taxon>
        <taxon>Thiotrichaceae</taxon>
        <taxon>Thiomargarita</taxon>
    </lineage>
</organism>
<dbReference type="EMBL" id="LUTY01000181">
    <property type="protein sequence ID" value="OAD23748.1"/>
    <property type="molecule type" value="Genomic_DNA"/>
</dbReference>
<evidence type="ECO:0000313" key="2">
    <source>
        <dbReference type="Proteomes" id="UP000076962"/>
    </source>
</evidence>
<gene>
    <name evidence="1" type="ORF">THIOM_000410</name>
</gene>
<reference evidence="1 2" key="1">
    <citation type="submission" date="2016-05" db="EMBL/GenBank/DDBJ databases">
        <title>Single-cell genome of chain-forming Candidatus Thiomargarita nelsonii and comparison to other large sulfur-oxidizing bacteria.</title>
        <authorList>
            <person name="Winkel M."/>
            <person name="Salman V."/>
            <person name="Woyke T."/>
            <person name="Schulz-Vogt H."/>
            <person name="Richter M."/>
            <person name="Flood B."/>
            <person name="Bailey J."/>
            <person name="Amann R."/>
            <person name="Mussmann M."/>
        </authorList>
    </citation>
    <scope>NUCLEOTIDE SEQUENCE [LARGE SCALE GENOMIC DNA]</scope>
    <source>
        <strain evidence="1 2">THI036</strain>
    </source>
</reference>
<evidence type="ECO:0000313" key="1">
    <source>
        <dbReference type="EMBL" id="OAD23748.1"/>
    </source>
</evidence>
<dbReference type="Proteomes" id="UP000076962">
    <property type="component" value="Unassembled WGS sequence"/>
</dbReference>
<name>A0A176S770_9GAMM</name>
<accession>A0A176S770</accession>
<sequence length="169" mass="19490">MSKKDLENFLNQQMENTNAKGELYWLSRRNEWLCYIEQFYDSVLKWLSRYIEQGKIQVTRKNITLNEDNIGSYNTEKLILKLANREITLTPIGTVLIGSKGRIDMNSSAGEVKFVLVEKDSKGINTQAPEKSANPPKWKWKISTTPPIIKFIELNEDSFSDALMEVLNV</sequence>
<comment type="caution">
    <text evidence="1">The sequence shown here is derived from an EMBL/GenBank/DDBJ whole genome shotgun (WGS) entry which is preliminary data.</text>
</comment>
<protein>
    <submittedName>
        <fullName evidence="1">Uncharacterized protein</fullName>
    </submittedName>
</protein>